<dbReference type="InterPro" id="IPR017972">
    <property type="entry name" value="Cyt_P450_CS"/>
</dbReference>
<dbReference type="CDD" id="cd20625">
    <property type="entry name" value="CYP164-like"/>
    <property type="match status" value="1"/>
</dbReference>
<keyword evidence="2" id="KW-0560">Oxidoreductase</keyword>
<keyword evidence="2" id="KW-0349">Heme</keyword>
<dbReference type="InterPro" id="IPR002397">
    <property type="entry name" value="Cyt_P450_B"/>
</dbReference>
<dbReference type="PANTHER" id="PTHR46696">
    <property type="entry name" value="P450, PUTATIVE (EUROFUNG)-RELATED"/>
    <property type="match status" value="1"/>
</dbReference>
<dbReference type="Proteomes" id="UP000661607">
    <property type="component" value="Unassembled WGS sequence"/>
</dbReference>
<dbReference type="RefSeq" id="WP_192775585.1">
    <property type="nucleotide sequence ID" value="NZ_BAAASY010000007.1"/>
</dbReference>
<keyword evidence="2" id="KW-0503">Monooxygenase</keyword>
<dbReference type="PROSITE" id="PS00086">
    <property type="entry name" value="CYTOCHROME_P450"/>
    <property type="match status" value="1"/>
</dbReference>
<organism evidence="3 4">
    <name type="scientific">Nonomuraea africana</name>
    <dbReference type="NCBI Taxonomy" id="46171"/>
    <lineage>
        <taxon>Bacteria</taxon>
        <taxon>Bacillati</taxon>
        <taxon>Actinomycetota</taxon>
        <taxon>Actinomycetes</taxon>
        <taxon>Streptosporangiales</taxon>
        <taxon>Streptosporangiaceae</taxon>
        <taxon>Nonomuraea</taxon>
    </lineage>
</organism>
<reference evidence="3 4" key="1">
    <citation type="submission" date="2020-10" db="EMBL/GenBank/DDBJ databases">
        <title>Sequencing the genomes of 1000 actinobacteria strains.</title>
        <authorList>
            <person name="Klenk H.-P."/>
        </authorList>
    </citation>
    <scope>NUCLEOTIDE SEQUENCE [LARGE SCALE GENOMIC DNA]</scope>
    <source>
        <strain evidence="3 4">DSM 43748</strain>
    </source>
</reference>
<evidence type="ECO:0000256" key="2">
    <source>
        <dbReference type="RuleBase" id="RU000461"/>
    </source>
</evidence>
<keyword evidence="2" id="KW-0479">Metal-binding</keyword>
<accession>A0ABR9KFF9</accession>
<evidence type="ECO:0000313" key="3">
    <source>
        <dbReference type="EMBL" id="MBE1560516.1"/>
    </source>
</evidence>
<proteinExistence type="inferred from homology"/>
<dbReference type="EMBL" id="JADBEF010000001">
    <property type="protein sequence ID" value="MBE1560516.1"/>
    <property type="molecule type" value="Genomic_DNA"/>
</dbReference>
<dbReference type="Pfam" id="PF00067">
    <property type="entry name" value="p450"/>
    <property type="match status" value="1"/>
</dbReference>
<evidence type="ECO:0000256" key="1">
    <source>
        <dbReference type="ARBA" id="ARBA00010617"/>
    </source>
</evidence>
<dbReference type="PRINTS" id="PR00359">
    <property type="entry name" value="BP450"/>
</dbReference>
<dbReference type="SUPFAM" id="SSF48264">
    <property type="entry name" value="Cytochrome P450"/>
    <property type="match status" value="1"/>
</dbReference>
<comment type="similarity">
    <text evidence="1 2">Belongs to the cytochrome P450 family.</text>
</comment>
<comment type="caution">
    <text evidence="3">The sequence shown here is derived from an EMBL/GenBank/DDBJ whole genome shotgun (WGS) entry which is preliminary data.</text>
</comment>
<sequence length="421" mass="47277">MTIQLTDSPVPATGLDCLDPAYQRDPYPFYHWLLRHDPVHRGKDGTWYVTRYDDVRTAMSDKRFACANVRDHWEEMVGPGALKEVMRDTIFFEDDPQHGFLRSLISPAFKPKRMRAMEPQIRRVVDELLEPLVHRGEMDLVKDFAAPLALIFICELLGVPYEGHEKVRVWSLDIAPTLDLVPTEEEIRVGNIAMGEFSDYLAQLIAERPKGPSEDLIGVMLEALEEGKGGGERPLTLSAIISTIISVVFAGHDTVTNQVSNSILAFIHHPDQLHLLRQDPGRMPDAVSECLRYDSAVQSNSRRLTEDVELGGVTLPAGDFVVALMGAANRDPAEFPDPDRFDITRTSVHPMSFGAGMRYCLGAILGRLEIAAALERLIWLDDLRVTIPEEQFVYQRSSMFRGLASLPVAFTPVTDYPPRRK</sequence>
<name>A0ABR9KFF9_9ACTN</name>
<protein>
    <submittedName>
        <fullName evidence="3">Cytochrome P450</fullName>
    </submittedName>
</protein>
<dbReference type="PANTHER" id="PTHR46696:SF1">
    <property type="entry name" value="CYTOCHROME P450 YJIB-RELATED"/>
    <property type="match status" value="1"/>
</dbReference>
<dbReference type="InterPro" id="IPR036396">
    <property type="entry name" value="Cyt_P450_sf"/>
</dbReference>
<dbReference type="Gene3D" id="1.10.630.10">
    <property type="entry name" value="Cytochrome P450"/>
    <property type="match status" value="1"/>
</dbReference>
<keyword evidence="2" id="KW-0408">Iron</keyword>
<evidence type="ECO:0000313" key="4">
    <source>
        <dbReference type="Proteomes" id="UP000661607"/>
    </source>
</evidence>
<dbReference type="InterPro" id="IPR001128">
    <property type="entry name" value="Cyt_P450"/>
</dbReference>
<keyword evidence="4" id="KW-1185">Reference proteome</keyword>
<gene>
    <name evidence="3" type="ORF">H4W81_003295</name>
</gene>